<dbReference type="SUPFAM" id="SSF48371">
    <property type="entry name" value="ARM repeat"/>
    <property type="match status" value="1"/>
</dbReference>
<evidence type="ECO:0000313" key="9">
    <source>
        <dbReference type="EMBL" id="QLQ79276.1"/>
    </source>
</evidence>
<dbReference type="Pfam" id="PF16507">
    <property type="entry name" value="HEAT_PSME4_mid"/>
    <property type="match status" value="1"/>
</dbReference>
<feature type="domain" description="Proteasome activator Blm10 N-terminal" evidence="8">
    <location>
        <begin position="93"/>
        <end position="172"/>
    </location>
</feature>
<dbReference type="Gene3D" id="1.10.287.2210">
    <property type="match status" value="1"/>
</dbReference>
<dbReference type="InterPro" id="IPR032372">
    <property type="entry name" value="Blm10_N"/>
</dbReference>
<dbReference type="Pfam" id="PF16547">
    <property type="entry name" value="BLM10_N"/>
    <property type="match status" value="1"/>
</dbReference>
<dbReference type="EMBL" id="CP059268">
    <property type="protein sequence ID" value="QLQ79276.1"/>
    <property type="molecule type" value="Genomic_DNA"/>
</dbReference>
<evidence type="ECO:0000256" key="1">
    <source>
        <dbReference type="ARBA" id="ARBA00005739"/>
    </source>
</evidence>
<dbReference type="GO" id="GO:0005634">
    <property type="term" value="C:nucleus"/>
    <property type="evidence" value="ECO:0007669"/>
    <property type="project" value="TreeGrafter"/>
</dbReference>
<proteinExistence type="inferred from homology"/>
<keyword evidence="3" id="KW-0227">DNA damage</keyword>
<dbReference type="GO" id="GO:0005829">
    <property type="term" value="C:cytosol"/>
    <property type="evidence" value="ECO:0007669"/>
    <property type="project" value="TreeGrafter"/>
</dbReference>
<evidence type="ECO:0008006" key="11">
    <source>
        <dbReference type="Google" id="ProtNLM"/>
    </source>
</evidence>
<evidence type="ECO:0000256" key="4">
    <source>
        <dbReference type="ARBA" id="ARBA00023204"/>
    </source>
</evidence>
<feature type="domain" description="Proteasome activator complex subunit 4 C-terminal" evidence="6">
    <location>
        <begin position="2075"/>
        <end position="2162"/>
    </location>
</feature>
<keyword evidence="4" id="KW-0234">DNA repair</keyword>
<evidence type="ECO:0000256" key="2">
    <source>
        <dbReference type="ARBA" id="ARBA00022737"/>
    </source>
</evidence>
<dbReference type="GO" id="GO:0070628">
    <property type="term" value="F:proteasome binding"/>
    <property type="evidence" value="ECO:0007669"/>
    <property type="project" value="InterPro"/>
</dbReference>
<feature type="region of interest" description="Disordered" evidence="5">
    <location>
        <begin position="1"/>
        <end position="25"/>
    </location>
</feature>
<reference evidence="9 10" key="1">
    <citation type="submission" date="2020-06" db="EMBL/GenBank/DDBJ databases">
        <title>The yeast mating-type switching endonuclease HO is a domesticated member of an unorthodox homing genetic element family.</title>
        <authorList>
            <person name="Coughlan A.Y."/>
            <person name="Lombardi L."/>
            <person name="Braun-Galleani S."/>
            <person name="Martos A.R."/>
            <person name="Galeote V."/>
            <person name="Bigey F."/>
            <person name="Dequin S."/>
            <person name="Byrne K.P."/>
            <person name="Wolfe K.H."/>
        </authorList>
    </citation>
    <scope>NUCLEOTIDE SEQUENCE [LARGE SCALE GENOMIC DNA]</scope>
    <source>
        <strain evidence="9 10">CBS2947</strain>
    </source>
</reference>
<evidence type="ECO:0000259" key="7">
    <source>
        <dbReference type="Pfam" id="PF16507"/>
    </source>
</evidence>
<dbReference type="OrthoDB" id="17907at2759"/>
<dbReference type="Pfam" id="PF11919">
    <property type="entry name" value="PSME4_C"/>
    <property type="match status" value="1"/>
</dbReference>
<evidence type="ECO:0000313" key="10">
    <source>
        <dbReference type="Proteomes" id="UP000510647"/>
    </source>
</evidence>
<dbReference type="PANTHER" id="PTHR32170:SF3">
    <property type="entry name" value="PROTEASOME ACTIVATOR COMPLEX SUBUNIT 4"/>
    <property type="match status" value="1"/>
</dbReference>
<evidence type="ECO:0000256" key="5">
    <source>
        <dbReference type="SAM" id="MobiDB-lite"/>
    </source>
</evidence>
<feature type="domain" description="Proteasome activator Blm10 middle HEAT repeats region" evidence="7">
    <location>
        <begin position="526"/>
        <end position="1045"/>
    </location>
</feature>
<dbReference type="InterPro" id="IPR021843">
    <property type="entry name" value="PSME4_C"/>
</dbReference>
<organism evidence="9 10">
    <name type="scientific">Torulaspora globosa</name>
    <dbReference type="NCBI Taxonomy" id="48254"/>
    <lineage>
        <taxon>Eukaryota</taxon>
        <taxon>Fungi</taxon>
        <taxon>Dikarya</taxon>
        <taxon>Ascomycota</taxon>
        <taxon>Saccharomycotina</taxon>
        <taxon>Saccharomycetes</taxon>
        <taxon>Saccharomycetales</taxon>
        <taxon>Saccharomycetaceae</taxon>
        <taxon>Torulaspora</taxon>
    </lineage>
</organism>
<gene>
    <name evidence="9" type="ORF">HG537_0B06240</name>
</gene>
<dbReference type="InterPro" id="IPR016024">
    <property type="entry name" value="ARM-type_fold"/>
</dbReference>
<dbReference type="PANTHER" id="PTHR32170">
    <property type="entry name" value="PROTEASOME ACTIVATOR COMPLEX SUBUNIT 4"/>
    <property type="match status" value="1"/>
</dbReference>
<dbReference type="GO" id="GO:0010499">
    <property type="term" value="P:proteasomal ubiquitin-independent protein catabolic process"/>
    <property type="evidence" value="ECO:0007669"/>
    <property type="project" value="TreeGrafter"/>
</dbReference>
<feature type="region of interest" description="Disordered" evidence="5">
    <location>
        <begin position="44"/>
        <end position="88"/>
    </location>
</feature>
<evidence type="ECO:0000256" key="3">
    <source>
        <dbReference type="ARBA" id="ARBA00022763"/>
    </source>
</evidence>
<dbReference type="GO" id="GO:0006281">
    <property type="term" value="P:DNA repair"/>
    <property type="evidence" value="ECO:0007669"/>
    <property type="project" value="UniProtKB-KW"/>
</dbReference>
<accession>A0A7H9HPZ2</accession>
<protein>
    <recommendedName>
        <fullName evidence="11">Proteasome activator BLM10</fullName>
    </recommendedName>
</protein>
<dbReference type="InterPro" id="IPR035309">
    <property type="entry name" value="PSME4"/>
</dbReference>
<dbReference type="Proteomes" id="UP000510647">
    <property type="component" value="Chromosome 2"/>
</dbReference>
<keyword evidence="10" id="KW-1185">Reference proteome</keyword>
<name>A0A7H9HPZ2_9SACH</name>
<sequence>MTASDEIKGQFKNRKMTASDEIKAPIPVKNKTLSQLKGLEMKNWRCSSSSGDDSSKRQRLLSPDLGLGGKMRAKSATPRPGSPRLLNGMDSEDILQQRLEHYGLDFVDDRTEHLKNIYDPNSKWFSRAVKPPFAVEECLPYKTESHKDQARYLCHVLVNLYIAIGSMDIQGLINISSKDLAELKNEIDTLALSTDLFRLSSDIVDSEAANNDITDFDEGEDEDDLYDENEFIDVVGPDFNATGKITAKSASIINVNHWTNEFKNCMHFEFPITLRKSLAKVYYYLSLVQGQKVYRQMHVDMFTSLVCPNDDETNFTDLLLDAGLILDHKVMLDFLIEFLPYPDPDYVRYDVSLKDDLQLLRLLLKLAHSAKPFYDERDTTILSSTMKLLLSSLAPSSMSTVMPIVTSFVPYHYNKEAKITDYFPFCFGFWSSLNPSVGIDTHMYDFMGTVVEDAHWRILKGSLTLEEVANSNDDYLIFTEEQMSFIFNRLQNHLRADGQIHSYSRTVKPFIYALNGCKTERYFEKLTALAKSIETFVHPSNSGFWTKSISKFVHAFIKMYHTRSKKEQKIKKNASSQEITLNAHCNSKMVKIFLNLLVVGAQNKNNDVANHYISCLAYLLDLSPCNSDLIFQRVLTDLYDALAGEYVNSSHRLIAALKQFNRVVRYMAEDNLYRVHITNVLLMIVSKIDMNDIQLTSNIINGIVSISSFIPLQNFVQDNEYLSFASHTLPFIEQHYYYFKSTDTSKDFTFKEETLKTAFKASTSIFEDVLRIYIDKLFQLTDVDLEDGFVTKLNQTTMIMMESMDAKMFKIFADMFQRKFWDNDGFKEKNPKYELITIPLSALVRRDRSLSPLLFDTLVYNIRDQIARGAGSVRGSTEIQQRDIRLVLYLTALNEVIRQSHDCILNYSEKLMDFMIYIYENITNPPLDVITSIIIHSTCATLTSTEVVDYRLFPEKSSIPLSERWGGLQFDNRKFLKENIEFEWHVPSDEEVTLAIRILDQLANHCISKLDELMSQPTLDSGFVDKMQKYILIVTHALSGSSLLFDPDFNKNKPHTADSQTYGERLLLLKSVRDCNCDTQEVDIDIEQIRSTKGDGDYIDDKASGTELYDDEGDAVKMKDIASQDMIMELETDTSEAPSGIATPEPGAHFGAGMNSSMSSRLVFRDLDIYTCNYHFGVTAAEKLLNPQYLQVHKLRAKVGRFFHKLYTFLSTKYENNTSIFQILLHGMKVWFTDVGQETIFNEDSSAFLDLDFLENIQALSDLTEPFTRTCLALRANEFHQARVLLRSTNRYPSSLETELMKDIIDLSTSVYPDIYKPAQGGLVHCMKQFIGSYTIIIKKVLAGMEKALNTQDYMKLEVILKILMIKKINRKLVSDYKNLGQLVHLLVKCCKVNEFQISMHADKILNDIVNGLKIPSSICILDERAIRELAPPDRSIDLQVKAVKLAKDKKREHYYSLLVDLQNDLIEVLNTEKNIGWKLPIFIIRFVTKIQSNLETNVDEGAIKAIFKQTETNHPDVIHLAVKSFLGVFDKVFSLANYNYDIANAYKSSFDPSFVLEWDTSRHDFVAQFKKEKNNFDNPRFFIDSKMFVGWMCWGAPLKTVSPRVVELELKENERQVLACFGHIITKKWLEATTSNLIQDNESHGVFSSGNVSFFVLIIYLISNGFMDGTLSDIIQLCRESYNRYDKASMIMSVEIFAALICGSKYMNSKYMLERDSFVEKFLSDCLDHDLNQDAFGIWTTLCWWLPTVVDVRRCKPFYSHFAKIDRLLDTNSDDPAHQASKLLMLRNIIMSMEYRTPAMTEILDSLVMDHRYDQVREAVAKLFASVIQNQSCPSWSSVDELMIKENENTNGLGIPIKRMPEITDRFIKQQFENIADESLKIADLTPQEILKTRYFYLSSTMVYWIKEMARGPNKILLIPYIADYITPFLMEILKHKDVCKLTGLDPSTLYVGLSYLPIRKENIKRLVKLLCDSKNMTSSFQIKLQLQFIQHFFSSQLLQLTNEERDAILKFVVSYLYHEKFVEVRKKASKVLSDIVHNLGDSNDTLDNLVNRFAADLAHYSWEEKKLYSKTDVKVHGSILGLGAIISAFPYVFPLPKWIPRQLSELSSWARTNGTAGTAAKNVISEFKKVRTDTWKFDRLSFSSEELEDLEGVLWSSYYA</sequence>
<comment type="similarity">
    <text evidence="1">Belongs to the BLM10 family.</text>
</comment>
<keyword evidence="2" id="KW-0677">Repeat</keyword>
<dbReference type="InterPro" id="IPR032430">
    <property type="entry name" value="Blm10_mid"/>
</dbReference>
<dbReference type="GO" id="GO:0016504">
    <property type="term" value="F:peptidase activator activity"/>
    <property type="evidence" value="ECO:0007669"/>
    <property type="project" value="InterPro"/>
</dbReference>
<evidence type="ECO:0000259" key="8">
    <source>
        <dbReference type="Pfam" id="PF16547"/>
    </source>
</evidence>
<evidence type="ECO:0000259" key="6">
    <source>
        <dbReference type="Pfam" id="PF11919"/>
    </source>
</evidence>